<dbReference type="GO" id="GO:0042597">
    <property type="term" value="C:periplasmic space"/>
    <property type="evidence" value="ECO:0007669"/>
    <property type="project" value="UniProtKB-SubCell"/>
</dbReference>
<dbReference type="SUPFAM" id="SSF53850">
    <property type="entry name" value="Periplasmic binding protein-like II"/>
    <property type="match status" value="1"/>
</dbReference>
<dbReference type="AlphaFoldDB" id="A0A1N7JU67"/>
<dbReference type="PANTHER" id="PTHR43649">
    <property type="entry name" value="ARABINOSE-BINDING PROTEIN-RELATED"/>
    <property type="match status" value="1"/>
</dbReference>
<dbReference type="InterPro" id="IPR050490">
    <property type="entry name" value="Bact_solute-bd_prot1"/>
</dbReference>
<evidence type="ECO:0000256" key="4">
    <source>
        <dbReference type="SAM" id="SignalP"/>
    </source>
</evidence>
<protein>
    <submittedName>
        <fullName evidence="5">Carbohydrate ABC transporter substrate-binding protein, CUT1 family</fullName>
    </submittedName>
</protein>
<evidence type="ECO:0000256" key="3">
    <source>
        <dbReference type="ARBA" id="ARBA00022448"/>
    </source>
</evidence>
<evidence type="ECO:0000313" key="5">
    <source>
        <dbReference type="EMBL" id="SIS52865.1"/>
    </source>
</evidence>
<dbReference type="PANTHER" id="PTHR43649:SF29">
    <property type="entry name" value="OSMOPROTECTIVE COMPOUNDS-BINDING PROTEIN GGTB"/>
    <property type="match status" value="1"/>
</dbReference>
<evidence type="ECO:0000313" key="6">
    <source>
        <dbReference type="Proteomes" id="UP000186221"/>
    </source>
</evidence>
<dbReference type="Pfam" id="PF01547">
    <property type="entry name" value="SBP_bac_1"/>
    <property type="match status" value="1"/>
</dbReference>
<keyword evidence="6" id="KW-1185">Reference proteome</keyword>
<organism evidence="5 6">
    <name type="scientific">Rhodobacter aestuarii</name>
    <dbReference type="NCBI Taxonomy" id="453582"/>
    <lineage>
        <taxon>Bacteria</taxon>
        <taxon>Pseudomonadati</taxon>
        <taxon>Pseudomonadota</taxon>
        <taxon>Alphaproteobacteria</taxon>
        <taxon>Rhodobacterales</taxon>
        <taxon>Rhodobacter group</taxon>
        <taxon>Rhodobacter</taxon>
    </lineage>
</organism>
<comment type="similarity">
    <text evidence="2">Belongs to the bacterial solute-binding protein 1 family.</text>
</comment>
<dbReference type="EMBL" id="FTOG01000002">
    <property type="protein sequence ID" value="SIS52865.1"/>
    <property type="molecule type" value="Genomic_DNA"/>
</dbReference>
<evidence type="ECO:0000256" key="2">
    <source>
        <dbReference type="ARBA" id="ARBA00008520"/>
    </source>
</evidence>
<evidence type="ECO:0000256" key="1">
    <source>
        <dbReference type="ARBA" id="ARBA00004418"/>
    </source>
</evidence>
<keyword evidence="4" id="KW-0732">Signal</keyword>
<feature type="chain" id="PRO_5012884955" evidence="4">
    <location>
        <begin position="25"/>
        <end position="426"/>
    </location>
</feature>
<reference evidence="6" key="1">
    <citation type="submission" date="2017-01" db="EMBL/GenBank/DDBJ databases">
        <authorList>
            <person name="Varghese N."/>
            <person name="Submissions S."/>
        </authorList>
    </citation>
    <scope>NUCLEOTIDE SEQUENCE [LARGE SCALE GENOMIC DNA]</scope>
    <source>
        <strain evidence="6">DSM 19945</strain>
    </source>
</reference>
<feature type="signal peptide" evidence="4">
    <location>
        <begin position="1"/>
        <end position="24"/>
    </location>
</feature>
<dbReference type="RefSeq" id="WP_076483716.1">
    <property type="nucleotide sequence ID" value="NZ_FTOG01000002.1"/>
</dbReference>
<dbReference type="STRING" id="453582.SAMN05421580_102116"/>
<comment type="subcellular location">
    <subcellularLocation>
        <location evidence="1">Periplasm</location>
    </subcellularLocation>
</comment>
<dbReference type="Gene3D" id="3.40.190.10">
    <property type="entry name" value="Periplasmic binding protein-like II"/>
    <property type="match status" value="2"/>
</dbReference>
<dbReference type="OrthoDB" id="5897001at2"/>
<proteinExistence type="inferred from homology"/>
<keyword evidence="3" id="KW-0813">Transport</keyword>
<sequence>MTTLKQNALATGAVLLALASPAMAQEAEVWTYWASGAEANALTALIGVYDEQYPGAPIGTRVITGNTAEMRRALQTAFLGGQPPAVYQSGMAQELKSFADAGRIAPLDDVVSDVPGFADIADGVRRVVSVDGHLYGVPLNLHVVSNVFYNKAIFDELGLEVPTTAEEFDAVADKIEAAGYQAMGNAGGPGWTLYTFYSFLYNALGQDGYYAFGSGEIPFTDARVKAALASWTDAYADHFMDDWTGYTWSDTGAKFAEGEVAMYQMGDWLSAYLADAGWTEGEQYGFFPAPGMDGGVVMQMDLMALTSGVEGKAAEIGKDFMRAAASPEGQAAFNTVKGSVAANPLASSAGYSAYGQAAFEEIQAASPRGAVVPNMKNLLPVRLGDEFGTLVSAYAADPSPEAAEEMLETLEDMRVEVKEAGEFVTW</sequence>
<accession>A0A1N7JU67</accession>
<gene>
    <name evidence="5" type="ORF">SAMN05421580_102116</name>
</gene>
<dbReference type="InterPro" id="IPR006059">
    <property type="entry name" value="SBP"/>
</dbReference>
<name>A0A1N7JU67_9RHOB</name>
<dbReference type="Proteomes" id="UP000186221">
    <property type="component" value="Unassembled WGS sequence"/>
</dbReference>